<sequence length="51" mass="6430">MKKMNERIEFKLTEKFKKQIEEYCDYNNVDISEFIRETIKERLFEEGFMEE</sequence>
<evidence type="ECO:0000313" key="2">
    <source>
        <dbReference type="Proteomes" id="UP001291306"/>
    </source>
</evidence>
<name>A0AAW9ICU7_CLOPF</name>
<protein>
    <recommendedName>
        <fullName evidence="3">CopG family transcriptional regulator</fullName>
    </recommendedName>
</protein>
<dbReference type="AlphaFoldDB" id="A0AAW9ICU7"/>
<dbReference type="InterPro" id="IPR010985">
    <property type="entry name" value="Ribbon_hlx_hlx"/>
</dbReference>
<dbReference type="EMBL" id="WNVC01000018">
    <property type="protein sequence ID" value="MDZ4998844.1"/>
    <property type="molecule type" value="Genomic_DNA"/>
</dbReference>
<dbReference type="SUPFAM" id="SSF47598">
    <property type="entry name" value="Ribbon-helix-helix"/>
    <property type="match status" value="1"/>
</dbReference>
<comment type="caution">
    <text evidence="1">The sequence shown here is derived from an EMBL/GenBank/DDBJ whole genome shotgun (WGS) entry which is preliminary data.</text>
</comment>
<gene>
    <name evidence="1" type="ORF">GNF79_06965</name>
</gene>
<dbReference type="Proteomes" id="UP001291306">
    <property type="component" value="Unassembled WGS sequence"/>
</dbReference>
<dbReference type="GO" id="GO:0006355">
    <property type="term" value="P:regulation of DNA-templated transcription"/>
    <property type="evidence" value="ECO:0007669"/>
    <property type="project" value="InterPro"/>
</dbReference>
<reference evidence="1" key="1">
    <citation type="submission" date="2019-11" db="EMBL/GenBank/DDBJ databases">
        <title>Characterization of Clostridium perfringens isolates from swine manure treated agricultural soils.</title>
        <authorList>
            <person name="Wushke S.T."/>
        </authorList>
    </citation>
    <scope>NUCLEOTIDE SEQUENCE</scope>
    <source>
        <strain evidence="1">X26</strain>
    </source>
</reference>
<evidence type="ECO:0000313" key="1">
    <source>
        <dbReference type="EMBL" id="MDZ4998844.1"/>
    </source>
</evidence>
<accession>A0AAW9ICU7</accession>
<dbReference type="RefSeq" id="WP_003466146.1">
    <property type="nucleotide sequence ID" value="NZ_CATNYI010000001.1"/>
</dbReference>
<organism evidence="1 2">
    <name type="scientific">Clostridium perfringens</name>
    <dbReference type="NCBI Taxonomy" id="1502"/>
    <lineage>
        <taxon>Bacteria</taxon>
        <taxon>Bacillati</taxon>
        <taxon>Bacillota</taxon>
        <taxon>Clostridia</taxon>
        <taxon>Eubacteriales</taxon>
        <taxon>Clostridiaceae</taxon>
        <taxon>Clostridium</taxon>
    </lineage>
</organism>
<evidence type="ECO:0008006" key="3">
    <source>
        <dbReference type="Google" id="ProtNLM"/>
    </source>
</evidence>
<proteinExistence type="predicted"/>